<organism evidence="1 2">
    <name type="scientific">Nocardioides lianchengensis</name>
    <dbReference type="NCBI Taxonomy" id="1045774"/>
    <lineage>
        <taxon>Bacteria</taxon>
        <taxon>Bacillati</taxon>
        <taxon>Actinomycetota</taxon>
        <taxon>Actinomycetes</taxon>
        <taxon>Propionibacteriales</taxon>
        <taxon>Nocardioidaceae</taxon>
        <taxon>Nocardioides</taxon>
    </lineage>
</organism>
<sequence>MHAAITSESPRLAFLGELTLRNALAFAGIVVILPIVLREEPETVDDEYTDDLLRQYGEWASSFMYDYAASNLRAGLAGNGLIVEVPFGTPQVSLHTSDVDDDVTD</sequence>
<protein>
    <submittedName>
        <fullName evidence="1">Uncharacterized protein</fullName>
    </submittedName>
</protein>
<dbReference type="Proteomes" id="UP000199034">
    <property type="component" value="Unassembled WGS sequence"/>
</dbReference>
<accession>A0A1G6JSN0</accession>
<name>A0A1G6JSN0_9ACTN</name>
<evidence type="ECO:0000313" key="2">
    <source>
        <dbReference type="Proteomes" id="UP000199034"/>
    </source>
</evidence>
<dbReference type="EMBL" id="FMZM01000001">
    <property type="protein sequence ID" value="SDC21697.1"/>
    <property type="molecule type" value="Genomic_DNA"/>
</dbReference>
<proteinExistence type="predicted"/>
<reference evidence="2" key="1">
    <citation type="submission" date="2016-10" db="EMBL/GenBank/DDBJ databases">
        <authorList>
            <person name="Varghese N."/>
            <person name="Submissions S."/>
        </authorList>
    </citation>
    <scope>NUCLEOTIDE SEQUENCE [LARGE SCALE GENOMIC DNA]</scope>
    <source>
        <strain evidence="2">CGMCC 4.6858</strain>
    </source>
</reference>
<evidence type="ECO:0000313" key="1">
    <source>
        <dbReference type="EMBL" id="SDC21697.1"/>
    </source>
</evidence>
<keyword evidence="2" id="KW-1185">Reference proteome</keyword>
<gene>
    <name evidence="1" type="ORF">SAMN05421872_101569</name>
</gene>
<dbReference type="AlphaFoldDB" id="A0A1G6JSN0"/>